<organism evidence="2 3">
    <name type="scientific">Naegleria lovaniensis</name>
    <name type="common">Amoeba</name>
    <dbReference type="NCBI Taxonomy" id="51637"/>
    <lineage>
        <taxon>Eukaryota</taxon>
        <taxon>Discoba</taxon>
        <taxon>Heterolobosea</taxon>
        <taxon>Tetramitia</taxon>
        <taxon>Eutetramitia</taxon>
        <taxon>Vahlkampfiidae</taxon>
        <taxon>Naegleria</taxon>
    </lineage>
</organism>
<sequence length="236" mass="26020">MNPQHSLPPLPSKPTTTTQQIVKQPQQQIRPITPVVVIPQYNTSTTPITDYSGVLFIGMDRRSSCSRNNPMLQPPSDSIYGGESNNCNTSGYMYNANSIPQQNYVTTNKGPQNAFNKNIYMNSLNNGQQLHVPIDQHTAPKRNSPHPLDSNKTSNPTTSSSPSVLDQYSSATNNNYQQSLTTSHNNSHYSSPMSQSSHDTQPFLQSNITTNNNLPTGLNSTINNNFQTVDLSQGHK</sequence>
<feature type="compositionally biased region" description="Polar residues" evidence="1">
    <location>
        <begin position="164"/>
        <end position="186"/>
    </location>
</feature>
<dbReference type="Proteomes" id="UP000816034">
    <property type="component" value="Unassembled WGS sequence"/>
</dbReference>
<keyword evidence="3" id="KW-1185">Reference proteome</keyword>
<dbReference type="EMBL" id="PYSW02000088">
    <property type="protein sequence ID" value="KAG2370694.1"/>
    <property type="molecule type" value="Genomic_DNA"/>
</dbReference>
<feature type="compositionally biased region" description="Polar residues" evidence="1">
    <location>
        <begin position="198"/>
        <end position="221"/>
    </location>
</feature>
<comment type="caution">
    <text evidence="2">The sequence shown here is derived from an EMBL/GenBank/DDBJ whole genome shotgun (WGS) entry which is preliminary data.</text>
</comment>
<name>A0AA88GB25_NAELO</name>
<proteinExistence type="predicted"/>
<evidence type="ECO:0000313" key="2">
    <source>
        <dbReference type="EMBL" id="KAG2370694.1"/>
    </source>
</evidence>
<gene>
    <name evidence="2" type="ORF">C9374_014325</name>
</gene>
<evidence type="ECO:0000256" key="1">
    <source>
        <dbReference type="SAM" id="MobiDB-lite"/>
    </source>
</evidence>
<feature type="compositionally biased region" description="Low complexity" evidence="1">
    <location>
        <begin position="150"/>
        <end position="163"/>
    </location>
</feature>
<feature type="compositionally biased region" description="Low complexity" evidence="1">
    <location>
        <begin position="187"/>
        <end position="197"/>
    </location>
</feature>
<feature type="region of interest" description="Disordered" evidence="1">
    <location>
        <begin position="137"/>
        <end position="221"/>
    </location>
</feature>
<dbReference type="GeneID" id="68106778"/>
<dbReference type="AlphaFoldDB" id="A0AA88GB25"/>
<protein>
    <submittedName>
        <fullName evidence="2">Uncharacterized protein</fullName>
    </submittedName>
</protein>
<evidence type="ECO:0000313" key="3">
    <source>
        <dbReference type="Proteomes" id="UP000816034"/>
    </source>
</evidence>
<accession>A0AA88GB25</accession>
<dbReference type="RefSeq" id="XP_044541558.1">
    <property type="nucleotide sequence ID" value="XM_044690300.1"/>
</dbReference>
<reference evidence="2 3" key="1">
    <citation type="journal article" date="2018" name="BMC Genomics">
        <title>The genome of Naegleria lovaniensis, the basis for a comparative approach to unravel pathogenicity factors of the human pathogenic amoeba N. fowleri.</title>
        <authorList>
            <person name="Liechti N."/>
            <person name="Schurch N."/>
            <person name="Bruggmann R."/>
            <person name="Wittwer M."/>
        </authorList>
    </citation>
    <scope>NUCLEOTIDE SEQUENCE [LARGE SCALE GENOMIC DNA]</scope>
    <source>
        <strain evidence="2 3">ATCC 30569</strain>
    </source>
</reference>